<accession>A0ABQ3NLV5</accession>
<sequence>MNMIAGRALLAFLLIGTGLSGCALLPPFETCEATEAAVAELDQLPALDLRPKGAVSVGGGPWAGAECVDDTAGAWLSATRFYAYGGSRQEVLEYYGREARAAGWRPVHDLDMGPTGRRAVFCFESADRPSITLAFDTPEMLREVYGMEPHPASLLGVEARTWFSWSTEAELDGSRISC</sequence>
<dbReference type="GeneID" id="86952775"/>
<dbReference type="Proteomes" id="UP000660554">
    <property type="component" value="Unassembled WGS sequence"/>
</dbReference>
<protein>
    <recommendedName>
        <fullName evidence="3">Lipoprotein</fullName>
    </recommendedName>
</protein>
<dbReference type="EMBL" id="BNDV01000008">
    <property type="protein sequence ID" value="GHI13763.1"/>
    <property type="molecule type" value="Genomic_DNA"/>
</dbReference>
<proteinExistence type="predicted"/>
<organism evidence="1 2">
    <name type="scientific">Streptomyces virginiae</name>
    <name type="common">Streptomyces cinnamonensis</name>
    <dbReference type="NCBI Taxonomy" id="1961"/>
    <lineage>
        <taxon>Bacteria</taxon>
        <taxon>Bacillati</taxon>
        <taxon>Actinomycetota</taxon>
        <taxon>Actinomycetes</taxon>
        <taxon>Kitasatosporales</taxon>
        <taxon>Streptomycetaceae</taxon>
        <taxon>Streptomyces</taxon>
    </lineage>
</organism>
<evidence type="ECO:0008006" key="3">
    <source>
        <dbReference type="Google" id="ProtNLM"/>
    </source>
</evidence>
<dbReference type="RefSeq" id="WP_191868684.1">
    <property type="nucleotide sequence ID" value="NZ_BMRU01000002.1"/>
</dbReference>
<evidence type="ECO:0000313" key="2">
    <source>
        <dbReference type="Proteomes" id="UP000660554"/>
    </source>
</evidence>
<gene>
    <name evidence="1" type="ORF">Scinn_32260</name>
</gene>
<evidence type="ECO:0000313" key="1">
    <source>
        <dbReference type="EMBL" id="GHI13763.1"/>
    </source>
</evidence>
<keyword evidence="2" id="KW-1185">Reference proteome</keyword>
<dbReference type="PROSITE" id="PS51257">
    <property type="entry name" value="PROKAR_LIPOPROTEIN"/>
    <property type="match status" value="1"/>
</dbReference>
<comment type="caution">
    <text evidence="1">The sequence shown here is derived from an EMBL/GenBank/DDBJ whole genome shotgun (WGS) entry which is preliminary data.</text>
</comment>
<reference evidence="2" key="1">
    <citation type="submission" date="2020-09" db="EMBL/GenBank/DDBJ databases">
        <title>Whole genome shotgun sequence of Streptomyces cinnamonensis NBRC 15873.</title>
        <authorList>
            <person name="Komaki H."/>
            <person name="Tamura T."/>
        </authorList>
    </citation>
    <scope>NUCLEOTIDE SEQUENCE [LARGE SCALE GENOMIC DNA]</scope>
    <source>
        <strain evidence="2">NBRC 15873</strain>
    </source>
</reference>
<name>A0ABQ3NLV5_STRVG</name>